<feature type="transmembrane region" description="Helical" evidence="2">
    <location>
        <begin position="101"/>
        <end position="124"/>
    </location>
</feature>
<evidence type="ECO:0000256" key="1">
    <source>
        <dbReference type="SAM" id="MobiDB-lite"/>
    </source>
</evidence>
<evidence type="ECO:0000313" key="4">
    <source>
        <dbReference type="Proteomes" id="UP001165082"/>
    </source>
</evidence>
<sequence length="128" mass="13306">MKLMRKVVSDNGSQGNSAIVGLHPHHEGAGNSPKHDHGCNVDGSKLCKGGVSGHAYGHQPPIVDENLPGMNNSIVPKVEAEGNPKRPASSSGKVRGWGRTWIIDLISLFLIVVLSAGSAGSLLVQVGD</sequence>
<evidence type="ECO:0000313" key="3">
    <source>
        <dbReference type="EMBL" id="GMI07982.1"/>
    </source>
</evidence>
<keyword evidence="4" id="KW-1185">Reference proteome</keyword>
<dbReference type="Proteomes" id="UP001165082">
    <property type="component" value="Unassembled WGS sequence"/>
</dbReference>
<feature type="region of interest" description="Disordered" evidence="1">
    <location>
        <begin position="1"/>
        <end position="37"/>
    </location>
</feature>
<feature type="non-terminal residue" evidence="3">
    <location>
        <position position="128"/>
    </location>
</feature>
<reference evidence="3" key="1">
    <citation type="submission" date="2022-07" db="EMBL/GenBank/DDBJ databases">
        <title>Genome analysis of Parmales, a sister group of diatoms, reveals the evolutionary specialization of diatoms from phago-mixotrophs to photoautotrophs.</title>
        <authorList>
            <person name="Ban H."/>
            <person name="Sato S."/>
            <person name="Yoshikawa S."/>
            <person name="Kazumasa Y."/>
            <person name="Nakamura Y."/>
            <person name="Ichinomiya M."/>
            <person name="Saitoh K."/>
            <person name="Sato N."/>
            <person name="Blanc-Mathieu R."/>
            <person name="Endo H."/>
            <person name="Kuwata A."/>
            <person name="Ogata H."/>
        </authorList>
    </citation>
    <scope>NUCLEOTIDE SEQUENCE</scope>
</reference>
<keyword evidence="2" id="KW-1133">Transmembrane helix</keyword>
<proteinExistence type="predicted"/>
<feature type="compositionally biased region" description="Basic and acidic residues" evidence="1">
    <location>
        <begin position="24"/>
        <end position="37"/>
    </location>
</feature>
<comment type="caution">
    <text evidence="3">The sequence shown here is derived from an EMBL/GenBank/DDBJ whole genome shotgun (WGS) entry which is preliminary data.</text>
</comment>
<feature type="region of interest" description="Disordered" evidence="1">
    <location>
        <begin position="58"/>
        <end position="94"/>
    </location>
</feature>
<evidence type="ECO:0000256" key="2">
    <source>
        <dbReference type="SAM" id="Phobius"/>
    </source>
</evidence>
<accession>A0A9W7CDP5</accession>
<gene>
    <name evidence="3" type="ORF">TrRE_jg1389</name>
</gene>
<keyword evidence="2" id="KW-0472">Membrane</keyword>
<protein>
    <submittedName>
        <fullName evidence="3">Uncharacterized protein</fullName>
    </submittedName>
</protein>
<dbReference type="EMBL" id="BRXZ01000237">
    <property type="protein sequence ID" value="GMI07982.1"/>
    <property type="molecule type" value="Genomic_DNA"/>
</dbReference>
<dbReference type="AlphaFoldDB" id="A0A9W7CDP5"/>
<keyword evidence="2" id="KW-0812">Transmembrane</keyword>
<name>A0A9W7CDP5_9STRA</name>
<organism evidence="3 4">
    <name type="scientific">Triparma retinervis</name>
    <dbReference type="NCBI Taxonomy" id="2557542"/>
    <lineage>
        <taxon>Eukaryota</taxon>
        <taxon>Sar</taxon>
        <taxon>Stramenopiles</taxon>
        <taxon>Ochrophyta</taxon>
        <taxon>Bolidophyceae</taxon>
        <taxon>Parmales</taxon>
        <taxon>Triparmaceae</taxon>
        <taxon>Triparma</taxon>
    </lineage>
</organism>